<reference evidence="1" key="2">
    <citation type="journal article" date="2024" name="Plant">
        <title>Genomic evolution and insights into agronomic trait innovations of Sesamum species.</title>
        <authorList>
            <person name="Miao H."/>
            <person name="Wang L."/>
            <person name="Qu L."/>
            <person name="Liu H."/>
            <person name="Sun Y."/>
            <person name="Le M."/>
            <person name="Wang Q."/>
            <person name="Wei S."/>
            <person name="Zheng Y."/>
            <person name="Lin W."/>
            <person name="Duan Y."/>
            <person name="Cao H."/>
            <person name="Xiong S."/>
            <person name="Wang X."/>
            <person name="Wei L."/>
            <person name="Li C."/>
            <person name="Ma Q."/>
            <person name="Ju M."/>
            <person name="Zhao R."/>
            <person name="Li G."/>
            <person name="Mu C."/>
            <person name="Tian Q."/>
            <person name="Mei H."/>
            <person name="Zhang T."/>
            <person name="Gao T."/>
            <person name="Zhang H."/>
        </authorList>
    </citation>
    <scope>NUCLEOTIDE SEQUENCE</scope>
    <source>
        <strain evidence="1">G01</strain>
    </source>
</reference>
<dbReference type="EMBL" id="JACGWK010000016">
    <property type="protein sequence ID" value="KAL0311287.1"/>
    <property type="molecule type" value="Genomic_DNA"/>
</dbReference>
<evidence type="ECO:0000313" key="1">
    <source>
        <dbReference type="EMBL" id="KAL0311287.1"/>
    </source>
</evidence>
<dbReference type="AlphaFoldDB" id="A0AAW2KYX5"/>
<organism evidence="1">
    <name type="scientific">Sesamum angustifolium</name>
    <dbReference type="NCBI Taxonomy" id="2727405"/>
    <lineage>
        <taxon>Eukaryota</taxon>
        <taxon>Viridiplantae</taxon>
        <taxon>Streptophyta</taxon>
        <taxon>Embryophyta</taxon>
        <taxon>Tracheophyta</taxon>
        <taxon>Spermatophyta</taxon>
        <taxon>Magnoliopsida</taxon>
        <taxon>eudicotyledons</taxon>
        <taxon>Gunneridae</taxon>
        <taxon>Pentapetalae</taxon>
        <taxon>asterids</taxon>
        <taxon>lamiids</taxon>
        <taxon>Lamiales</taxon>
        <taxon>Pedaliaceae</taxon>
        <taxon>Sesamum</taxon>
    </lineage>
</organism>
<reference evidence="1" key="1">
    <citation type="submission" date="2020-06" db="EMBL/GenBank/DDBJ databases">
        <authorList>
            <person name="Li T."/>
            <person name="Hu X."/>
            <person name="Zhang T."/>
            <person name="Song X."/>
            <person name="Zhang H."/>
            <person name="Dai N."/>
            <person name="Sheng W."/>
            <person name="Hou X."/>
            <person name="Wei L."/>
        </authorList>
    </citation>
    <scope>NUCLEOTIDE SEQUENCE</scope>
    <source>
        <strain evidence="1">G01</strain>
        <tissue evidence="1">Leaf</tissue>
    </source>
</reference>
<accession>A0AAW2KYX5</accession>
<dbReference type="PANTHER" id="PTHR34287:SF4">
    <property type="entry name" value="OS04G0504200 PROTEIN"/>
    <property type="match status" value="1"/>
</dbReference>
<protein>
    <submittedName>
        <fullName evidence="1">Uncharacterized protein</fullName>
    </submittedName>
</protein>
<comment type="caution">
    <text evidence="1">The sequence shown here is derived from an EMBL/GenBank/DDBJ whole genome shotgun (WGS) entry which is preliminary data.</text>
</comment>
<name>A0AAW2KYX5_9LAMI</name>
<gene>
    <name evidence="1" type="ORF">Sangu_2423400</name>
</gene>
<sequence length="120" mass="13591">MSPISSDGAPLPLAMVIEYLESSMSTELLGKFPDNSAFDFNYAQSSIWSPLLPRPPRDSVSGDLDLSRKLSFGDEYQHMPEDEEEKEEVLRLFSGPIFFPSVVFLFPESKVRNLIKQTRC</sequence>
<dbReference type="PANTHER" id="PTHR34287">
    <property type="entry name" value="OS06G0551500 PROTEIN-RELATED"/>
    <property type="match status" value="1"/>
</dbReference>
<proteinExistence type="predicted"/>